<reference evidence="1 2" key="1">
    <citation type="submission" date="2021-01" db="EMBL/GenBank/DDBJ databases">
        <title>Whole genome shotgun sequence of Verrucosispora andamanensis NBRC 109075.</title>
        <authorList>
            <person name="Komaki H."/>
            <person name="Tamura T."/>
        </authorList>
    </citation>
    <scope>NUCLEOTIDE SEQUENCE [LARGE SCALE GENOMIC DNA]</scope>
    <source>
        <strain evidence="1 2">NBRC 109075</strain>
    </source>
</reference>
<name>A0ABQ4I319_9ACTN</name>
<evidence type="ECO:0000313" key="2">
    <source>
        <dbReference type="Proteomes" id="UP000647017"/>
    </source>
</evidence>
<keyword evidence="2" id="KW-1185">Reference proteome</keyword>
<evidence type="ECO:0000313" key="1">
    <source>
        <dbReference type="EMBL" id="GIJ12201.1"/>
    </source>
</evidence>
<dbReference type="Proteomes" id="UP000647017">
    <property type="component" value="Unassembled WGS sequence"/>
</dbReference>
<gene>
    <name evidence="1" type="ORF">Van01_54150</name>
</gene>
<accession>A0ABQ4I319</accession>
<sequence length="208" mass="22148">MPSAADPHARGSGVPDGVALPPDLVEADARLLVDALAARFGWAYAIWDRADAVTALREQQLDEDDDLSDAEWTRAARTPTWAALAPLARHVVQDRDLIGDTLPEAGIACWLCSRRLTAPPGTTGRLCDRCRIGPQGQPAVADPVTEGLYWLSHGILMYAAPRAQDNAPSHKGLPVDVADLDPLATARAREAQAALHAFADPSGEGIRP</sequence>
<protein>
    <submittedName>
        <fullName evidence="1">Uncharacterized protein</fullName>
    </submittedName>
</protein>
<comment type="caution">
    <text evidence="1">The sequence shown here is derived from an EMBL/GenBank/DDBJ whole genome shotgun (WGS) entry which is preliminary data.</text>
</comment>
<dbReference type="RefSeq" id="WP_204013374.1">
    <property type="nucleotide sequence ID" value="NZ_BOOZ01000047.1"/>
</dbReference>
<proteinExistence type="predicted"/>
<organism evidence="1 2">
    <name type="scientific">Micromonospora andamanensis</name>
    <dbReference type="NCBI Taxonomy" id="1287068"/>
    <lineage>
        <taxon>Bacteria</taxon>
        <taxon>Bacillati</taxon>
        <taxon>Actinomycetota</taxon>
        <taxon>Actinomycetes</taxon>
        <taxon>Micromonosporales</taxon>
        <taxon>Micromonosporaceae</taxon>
        <taxon>Micromonospora</taxon>
    </lineage>
</organism>
<dbReference type="EMBL" id="BOOZ01000047">
    <property type="protein sequence ID" value="GIJ12201.1"/>
    <property type="molecule type" value="Genomic_DNA"/>
</dbReference>